<feature type="transmembrane region" description="Helical" evidence="1">
    <location>
        <begin position="72"/>
        <end position="101"/>
    </location>
</feature>
<dbReference type="GO" id="GO:0016020">
    <property type="term" value="C:membrane"/>
    <property type="evidence" value="ECO:0007669"/>
    <property type="project" value="InterPro"/>
</dbReference>
<dbReference type="InterPro" id="IPR007313">
    <property type="entry name" value="FxsA"/>
</dbReference>
<keyword evidence="1" id="KW-0472">Membrane</keyword>
<dbReference type="Proteomes" id="UP000285138">
    <property type="component" value="Unassembled WGS sequence"/>
</dbReference>
<gene>
    <name evidence="2" type="ORF">D5R97_01025</name>
</gene>
<comment type="caution">
    <text evidence="2">The sequence shown here is derived from an EMBL/GenBank/DDBJ whole genome shotgun (WGS) entry which is preliminary data.</text>
</comment>
<reference evidence="2 3" key="1">
    <citation type="submission" date="2018-08" db="EMBL/GenBank/DDBJ databases">
        <title>The metabolism and importance of syntrophic acetate oxidation coupled to methane or sulfide production in haloalkaline environments.</title>
        <authorList>
            <person name="Timmers P.H.A."/>
            <person name="Vavourakis C.D."/>
            <person name="Sorokin D.Y."/>
            <person name="Sinninghe Damste J.S."/>
            <person name="Muyzer G."/>
            <person name="Stams A.J.M."/>
            <person name="Plugge C.M."/>
        </authorList>
    </citation>
    <scope>NUCLEOTIDE SEQUENCE [LARGE SCALE GENOMIC DNA]</scope>
    <source>
        <strain evidence="2">MSAO_Bac1</strain>
    </source>
</reference>
<dbReference type="NCBIfam" id="NF008528">
    <property type="entry name" value="PRK11463.1-2"/>
    <property type="match status" value="1"/>
</dbReference>
<organism evidence="2 3">
    <name type="scientific">Candidatus Syntrophonatronum acetioxidans</name>
    <dbReference type="NCBI Taxonomy" id="1795816"/>
    <lineage>
        <taxon>Bacteria</taxon>
        <taxon>Bacillati</taxon>
        <taxon>Bacillota</taxon>
        <taxon>Clostridia</taxon>
        <taxon>Eubacteriales</taxon>
        <taxon>Syntrophomonadaceae</taxon>
        <taxon>Candidatus Syntrophonatronum</taxon>
    </lineage>
</organism>
<accession>A0A424YIB5</accession>
<dbReference type="EMBL" id="QZAA01000038">
    <property type="protein sequence ID" value="RQD78081.1"/>
    <property type="molecule type" value="Genomic_DNA"/>
</dbReference>
<dbReference type="PANTHER" id="PTHR35335:SF1">
    <property type="entry name" value="UPF0716 PROTEIN FXSA"/>
    <property type="match status" value="1"/>
</dbReference>
<proteinExistence type="predicted"/>
<evidence type="ECO:0000313" key="3">
    <source>
        <dbReference type="Proteomes" id="UP000285138"/>
    </source>
</evidence>
<dbReference type="AlphaFoldDB" id="A0A424YIB5"/>
<evidence type="ECO:0000313" key="2">
    <source>
        <dbReference type="EMBL" id="RQD78081.1"/>
    </source>
</evidence>
<dbReference type="PANTHER" id="PTHR35335">
    <property type="entry name" value="UPF0716 PROTEIN FXSA"/>
    <property type="match status" value="1"/>
</dbReference>
<name>A0A424YIB5_9FIRM</name>
<sequence>MMVKYLLLFTVTPLLELFLLIEIGKRIGAVPTILIVGATGFLGVLLARMQGFYTLYRFRKELGEGVFPAEEIFDGACVLVGAAFLLTPGLITDILGFSLLIPQSRFYIKKLLKDKVYKMMQDGNIRIRRW</sequence>
<keyword evidence="1" id="KW-1133">Transmembrane helix</keyword>
<protein>
    <submittedName>
        <fullName evidence="2">FxsA family protein</fullName>
    </submittedName>
</protein>
<dbReference type="Pfam" id="PF04186">
    <property type="entry name" value="FxsA"/>
    <property type="match status" value="1"/>
</dbReference>
<feature type="transmembrane region" description="Helical" evidence="1">
    <location>
        <begin position="30"/>
        <end position="52"/>
    </location>
</feature>
<keyword evidence="1" id="KW-0812">Transmembrane</keyword>
<evidence type="ECO:0000256" key="1">
    <source>
        <dbReference type="SAM" id="Phobius"/>
    </source>
</evidence>
<feature type="transmembrane region" description="Helical" evidence="1">
    <location>
        <begin position="6"/>
        <end position="23"/>
    </location>
</feature>